<feature type="compositionally biased region" description="Low complexity" evidence="1">
    <location>
        <begin position="151"/>
        <end position="165"/>
    </location>
</feature>
<reference evidence="2 3" key="1">
    <citation type="journal article" date="2021" name="Commun. Biol.">
        <title>The genome of Shorea leprosula (Dipterocarpaceae) highlights the ecological relevance of drought in aseasonal tropical rainforests.</title>
        <authorList>
            <person name="Ng K.K.S."/>
            <person name="Kobayashi M.J."/>
            <person name="Fawcett J.A."/>
            <person name="Hatakeyama M."/>
            <person name="Paape T."/>
            <person name="Ng C.H."/>
            <person name="Ang C.C."/>
            <person name="Tnah L.H."/>
            <person name="Lee C.T."/>
            <person name="Nishiyama T."/>
            <person name="Sese J."/>
            <person name="O'Brien M.J."/>
            <person name="Copetti D."/>
            <person name="Mohd Noor M.I."/>
            <person name="Ong R.C."/>
            <person name="Putra M."/>
            <person name="Sireger I.Z."/>
            <person name="Indrioko S."/>
            <person name="Kosugi Y."/>
            <person name="Izuno A."/>
            <person name="Isagi Y."/>
            <person name="Lee S.L."/>
            <person name="Shimizu K.K."/>
        </authorList>
    </citation>
    <scope>NUCLEOTIDE SEQUENCE [LARGE SCALE GENOMIC DNA]</scope>
    <source>
        <strain evidence="2">214</strain>
    </source>
</reference>
<evidence type="ECO:0000313" key="2">
    <source>
        <dbReference type="EMBL" id="GKV30115.1"/>
    </source>
</evidence>
<feature type="region of interest" description="Disordered" evidence="1">
    <location>
        <begin position="137"/>
        <end position="201"/>
    </location>
</feature>
<comment type="caution">
    <text evidence="2">The sequence shown here is derived from an EMBL/GenBank/DDBJ whole genome shotgun (WGS) entry which is preliminary data.</text>
</comment>
<evidence type="ECO:0000313" key="3">
    <source>
        <dbReference type="Proteomes" id="UP001054252"/>
    </source>
</evidence>
<accession>A0AAV5KYQ2</accession>
<protein>
    <submittedName>
        <fullName evidence="2">Uncharacterized protein</fullName>
    </submittedName>
</protein>
<proteinExistence type="predicted"/>
<feature type="region of interest" description="Disordered" evidence="1">
    <location>
        <begin position="1"/>
        <end position="23"/>
    </location>
</feature>
<gene>
    <name evidence="2" type="ORF">SLEP1_g38972</name>
</gene>
<feature type="compositionally biased region" description="Polar residues" evidence="1">
    <location>
        <begin position="166"/>
        <end position="201"/>
    </location>
</feature>
<evidence type="ECO:0000256" key="1">
    <source>
        <dbReference type="SAM" id="MobiDB-lite"/>
    </source>
</evidence>
<dbReference type="EMBL" id="BPVZ01000085">
    <property type="protein sequence ID" value="GKV30115.1"/>
    <property type="molecule type" value="Genomic_DNA"/>
</dbReference>
<sequence length="201" mass="21210">MFDARITTSPPPYSPSNRSAHEIHSTSGILRGHHNLHPRVNILFQPPHLSPSRHNIISTVNKVSSAKIRSHSALHNCLEMTEKDRPAVLRNKSDASSTVKSSQPLSTYRPMRNDLLGVVQKVVLDKVDVVTATAILDQPRGGPLEGNVGKHSLNGSASGSNHGSSTAVNTGGVNIESDNGIATKSGSGNASDDASWSGTGD</sequence>
<name>A0AAV5KYQ2_9ROSI</name>
<dbReference type="AlphaFoldDB" id="A0AAV5KYQ2"/>
<organism evidence="2 3">
    <name type="scientific">Rubroshorea leprosula</name>
    <dbReference type="NCBI Taxonomy" id="152421"/>
    <lineage>
        <taxon>Eukaryota</taxon>
        <taxon>Viridiplantae</taxon>
        <taxon>Streptophyta</taxon>
        <taxon>Embryophyta</taxon>
        <taxon>Tracheophyta</taxon>
        <taxon>Spermatophyta</taxon>
        <taxon>Magnoliopsida</taxon>
        <taxon>eudicotyledons</taxon>
        <taxon>Gunneridae</taxon>
        <taxon>Pentapetalae</taxon>
        <taxon>rosids</taxon>
        <taxon>malvids</taxon>
        <taxon>Malvales</taxon>
        <taxon>Dipterocarpaceae</taxon>
        <taxon>Rubroshorea</taxon>
    </lineage>
</organism>
<keyword evidence="3" id="KW-1185">Reference proteome</keyword>
<dbReference type="Proteomes" id="UP001054252">
    <property type="component" value="Unassembled WGS sequence"/>
</dbReference>